<protein>
    <recommendedName>
        <fullName evidence="5">VWFA domain-containing protein</fullName>
    </recommendedName>
</protein>
<accession>A0ABN9KQQ3</accession>
<dbReference type="Pfam" id="PF08434">
    <property type="entry name" value="CLCA"/>
    <property type="match status" value="2"/>
</dbReference>
<sequence length="415" mass="46332">MPNVINDASDLAAVVKADIIITNPYLKYGYDPYTLQYGQCGEPGRYIHLTPDFLLDDSLLSVYGPRERVFVHEWAHLRWGVYDEYNEEIPYYVAGNSKVEATRCSLDILGTNIVKTSECHGENCPTKACNFDVATGLYEEGCVFVPYYTRQFSQDSIMYSQALPTGRPDWIVLIPTWVQSPAALEILKSLLCLLGTGDSGVKSLQYFLPVKLEAGNVNVTAGAIHWPQIDMLVVASDCLQQGHAHLPRTGNTKTIMRTQVTDFCDVDTHNSEAPNLQNRMCNYRSTWDVIKDSTDISSSPPRPDFSLPVPSFSLLQYRDRMITLVLDVSGSMMLNDRIRRLHQAADIFLTQITETSTYIGIVEFSKSASVISPLEKINDQQRERLKSLIPSSATDEGTNICSGIVTGLEVESHHS</sequence>
<keyword evidence="4" id="KW-1185">Reference proteome</keyword>
<evidence type="ECO:0000259" key="2">
    <source>
        <dbReference type="Pfam" id="PF13519"/>
    </source>
</evidence>
<evidence type="ECO:0000313" key="3">
    <source>
        <dbReference type="EMBL" id="CAJ0916342.1"/>
    </source>
</evidence>
<evidence type="ECO:0000259" key="1">
    <source>
        <dbReference type="Pfam" id="PF08434"/>
    </source>
</evidence>
<dbReference type="InterPro" id="IPR002035">
    <property type="entry name" value="VWF_A"/>
</dbReference>
<dbReference type="InterPro" id="IPR051266">
    <property type="entry name" value="CLCR"/>
</dbReference>
<feature type="domain" description="Calcium-activated chloride channel N-terminal" evidence="1">
    <location>
        <begin position="259"/>
        <end position="299"/>
    </location>
</feature>
<feature type="domain" description="Calcium-activated chloride channel N-terminal" evidence="1">
    <location>
        <begin position="16"/>
        <end position="164"/>
    </location>
</feature>
<comment type="caution">
    <text evidence="3">The sequence shown here is derived from an EMBL/GenBank/DDBJ whole genome shotgun (WGS) entry which is preliminary data.</text>
</comment>
<dbReference type="Gene3D" id="3.40.50.410">
    <property type="entry name" value="von Willebrand factor, type A domain"/>
    <property type="match status" value="1"/>
</dbReference>
<organism evidence="3 4">
    <name type="scientific">Ranitomeya imitator</name>
    <name type="common">mimic poison frog</name>
    <dbReference type="NCBI Taxonomy" id="111125"/>
    <lineage>
        <taxon>Eukaryota</taxon>
        <taxon>Metazoa</taxon>
        <taxon>Chordata</taxon>
        <taxon>Craniata</taxon>
        <taxon>Vertebrata</taxon>
        <taxon>Euteleostomi</taxon>
        <taxon>Amphibia</taxon>
        <taxon>Batrachia</taxon>
        <taxon>Anura</taxon>
        <taxon>Neobatrachia</taxon>
        <taxon>Hyloidea</taxon>
        <taxon>Dendrobatidae</taxon>
        <taxon>Dendrobatinae</taxon>
        <taxon>Ranitomeya</taxon>
    </lineage>
</organism>
<dbReference type="CDD" id="cd00198">
    <property type="entry name" value="vWFA"/>
    <property type="match status" value="1"/>
</dbReference>
<dbReference type="InterPro" id="IPR013642">
    <property type="entry name" value="CLCA_N"/>
</dbReference>
<name>A0ABN9KQQ3_9NEOB</name>
<dbReference type="InterPro" id="IPR036465">
    <property type="entry name" value="vWFA_dom_sf"/>
</dbReference>
<evidence type="ECO:0008006" key="5">
    <source>
        <dbReference type="Google" id="ProtNLM"/>
    </source>
</evidence>
<dbReference type="PANTHER" id="PTHR10579:SF169">
    <property type="entry name" value="CALCIUM-ACTIVATED CHLORIDE CHANNEL REGULATOR 1"/>
    <property type="match status" value="1"/>
</dbReference>
<feature type="domain" description="VWFA" evidence="2">
    <location>
        <begin position="323"/>
        <end position="406"/>
    </location>
</feature>
<dbReference type="Pfam" id="PF13519">
    <property type="entry name" value="VWA_2"/>
    <property type="match status" value="1"/>
</dbReference>
<evidence type="ECO:0000313" key="4">
    <source>
        <dbReference type="Proteomes" id="UP001176940"/>
    </source>
</evidence>
<proteinExistence type="predicted"/>
<dbReference type="Proteomes" id="UP001176940">
    <property type="component" value="Unassembled WGS sequence"/>
</dbReference>
<dbReference type="PANTHER" id="PTHR10579">
    <property type="entry name" value="CALCIUM-ACTIVATED CHLORIDE CHANNEL REGULATOR"/>
    <property type="match status" value="1"/>
</dbReference>
<dbReference type="SUPFAM" id="SSF53300">
    <property type="entry name" value="vWA-like"/>
    <property type="match status" value="1"/>
</dbReference>
<reference evidence="3" key="1">
    <citation type="submission" date="2023-07" db="EMBL/GenBank/DDBJ databases">
        <authorList>
            <person name="Stuckert A."/>
        </authorList>
    </citation>
    <scope>NUCLEOTIDE SEQUENCE</scope>
</reference>
<gene>
    <name evidence="3" type="ORF">RIMI_LOCUS264168</name>
</gene>
<dbReference type="EMBL" id="CAUEEQ010000292">
    <property type="protein sequence ID" value="CAJ0916342.1"/>
    <property type="molecule type" value="Genomic_DNA"/>
</dbReference>